<dbReference type="GO" id="GO:0008017">
    <property type="term" value="F:microtubule binding"/>
    <property type="evidence" value="ECO:0007669"/>
    <property type="project" value="InterPro"/>
</dbReference>
<dbReference type="FunFam" id="3.40.850.10:FF:000056">
    <property type="entry name" value="Kinesin-like protein"/>
    <property type="match status" value="1"/>
</dbReference>
<keyword evidence="13" id="KW-1185">Reference proteome</keyword>
<organism evidence="12 13">
    <name type="scientific">Amphibalanus amphitrite</name>
    <name type="common">Striped barnacle</name>
    <name type="synonym">Balanus amphitrite</name>
    <dbReference type="NCBI Taxonomy" id="1232801"/>
    <lineage>
        <taxon>Eukaryota</taxon>
        <taxon>Metazoa</taxon>
        <taxon>Ecdysozoa</taxon>
        <taxon>Arthropoda</taxon>
        <taxon>Crustacea</taxon>
        <taxon>Multicrustacea</taxon>
        <taxon>Cirripedia</taxon>
        <taxon>Thoracica</taxon>
        <taxon>Thoracicalcarea</taxon>
        <taxon>Balanomorpha</taxon>
        <taxon>Balanoidea</taxon>
        <taxon>Balanidae</taxon>
        <taxon>Amphibalaninae</taxon>
        <taxon>Amphibalanus</taxon>
    </lineage>
</organism>
<feature type="domain" description="Kinesin motor" evidence="11">
    <location>
        <begin position="34"/>
        <end position="349"/>
    </location>
</feature>
<keyword evidence="5" id="KW-0175">Coiled coil</keyword>
<accession>A0A6A4WKL6</accession>
<dbReference type="PANTHER" id="PTHR47968:SF13">
    <property type="entry name" value="KINESIN-LIKE PROTEIN KIF19 ISOFORM X1"/>
    <property type="match status" value="1"/>
</dbReference>
<evidence type="ECO:0000256" key="7">
    <source>
        <dbReference type="ARBA" id="ARBA00023212"/>
    </source>
</evidence>
<comment type="similarity">
    <text evidence="8 9">Belongs to the TRAFAC class myosin-kinesin ATPase superfamily. Kinesin family.</text>
</comment>
<dbReference type="SUPFAM" id="SSF52540">
    <property type="entry name" value="P-loop containing nucleoside triphosphate hydrolases"/>
    <property type="match status" value="1"/>
</dbReference>
<keyword evidence="7" id="KW-0206">Cytoskeleton</keyword>
<evidence type="ECO:0000256" key="5">
    <source>
        <dbReference type="ARBA" id="ARBA00023054"/>
    </source>
</evidence>
<dbReference type="SMART" id="SM00129">
    <property type="entry name" value="KISc"/>
    <property type="match status" value="1"/>
</dbReference>
<keyword evidence="6 8" id="KW-0505">Motor protein</keyword>
<dbReference type="InterPro" id="IPR001752">
    <property type="entry name" value="Kinesin_motor_dom"/>
</dbReference>
<evidence type="ECO:0000256" key="1">
    <source>
        <dbReference type="ARBA" id="ARBA00004245"/>
    </source>
</evidence>
<dbReference type="AlphaFoldDB" id="A0A6A4WKL6"/>
<evidence type="ECO:0000256" key="10">
    <source>
        <dbReference type="SAM" id="MobiDB-lite"/>
    </source>
</evidence>
<proteinExistence type="inferred from homology"/>
<evidence type="ECO:0000256" key="4">
    <source>
        <dbReference type="ARBA" id="ARBA00022840"/>
    </source>
</evidence>
<sequence length="552" mass="63466">MYCLNKGSSRQAVRTEELAASDGTLFRQLRHFCPQMVTLQENDGDKNDVLRQKRRHEKHFVYDLAFGEDSSQEGLTPVFQKQLYEKTTKPLIGDVLQGFNATVFAYGPTGAGKTYTMVGTVEQPGIMVRAMNDLFKYMAEKKDELEFKMSLSYLEIYNENIRDLLKPSSGTLELREDAKKGTIEVAGLSEVSTMNTKEVMKLLTKGNKERTMESTAANSTSSRSHALLMVTVRQQSRVRDIHESVKVGRLYMIDLAGSERAKRTKNQGKRLQEGAHINRSLLALGNCINALAVKGAKYVNYRDSKLTRLLKDALSGNCRTVMIAHISPAMAQREETFNTLVYADRAKNITNKVKRNVLDVTHQVSQYQSIIAELKNEISRLKSKMSSDDQHDREPDMTSQPRSREQEEELRKLRNELMESFREQMELRKQMMEIDNVLLWLAMEFEKQTNFINEVERKRAINGVTQQDEDDEDLNNAMDDLRYVQQEEHRRTLPDKISTDEQRELLQLLLKTHELEIENVSRKWFTIHSVIAAGNQKHSHYISTTMTVSYNS</sequence>
<comment type="subcellular location">
    <subcellularLocation>
        <location evidence="1">Cytoplasm</location>
        <location evidence="1">Cytoskeleton</location>
    </subcellularLocation>
</comment>
<dbReference type="InterPro" id="IPR036961">
    <property type="entry name" value="Kinesin_motor_dom_sf"/>
</dbReference>
<dbReference type="GO" id="GO:0003777">
    <property type="term" value="F:microtubule motor activity"/>
    <property type="evidence" value="ECO:0007669"/>
    <property type="project" value="InterPro"/>
</dbReference>
<keyword evidence="4 8" id="KW-0067">ATP-binding</keyword>
<evidence type="ECO:0000256" key="6">
    <source>
        <dbReference type="ARBA" id="ARBA00023175"/>
    </source>
</evidence>
<comment type="caution">
    <text evidence="12">The sequence shown here is derived from an EMBL/GenBank/DDBJ whole genome shotgun (WGS) entry which is preliminary data.</text>
</comment>
<feature type="binding site" evidence="8">
    <location>
        <begin position="107"/>
        <end position="114"/>
    </location>
    <ligand>
        <name>ATP</name>
        <dbReference type="ChEBI" id="CHEBI:30616"/>
    </ligand>
</feature>
<evidence type="ECO:0000256" key="2">
    <source>
        <dbReference type="ARBA" id="ARBA00022701"/>
    </source>
</evidence>
<evidence type="ECO:0000256" key="8">
    <source>
        <dbReference type="PROSITE-ProRule" id="PRU00283"/>
    </source>
</evidence>
<dbReference type="Proteomes" id="UP000440578">
    <property type="component" value="Unassembled WGS sequence"/>
</dbReference>
<name>A0A6A4WKL6_AMPAM</name>
<dbReference type="InterPro" id="IPR027417">
    <property type="entry name" value="P-loop_NTPase"/>
</dbReference>
<dbReference type="PROSITE" id="PS00411">
    <property type="entry name" value="KINESIN_MOTOR_1"/>
    <property type="match status" value="1"/>
</dbReference>
<evidence type="ECO:0000259" key="11">
    <source>
        <dbReference type="PROSITE" id="PS50067"/>
    </source>
</evidence>
<evidence type="ECO:0000313" key="13">
    <source>
        <dbReference type="Proteomes" id="UP000440578"/>
    </source>
</evidence>
<dbReference type="OrthoDB" id="3176171at2759"/>
<evidence type="ECO:0000256" key="9">
    <source>
        <dbReference type="RuleBase" id="RU000394"/>
    </source>
</evidence>
<protein>
    <recommendedName>
        <fullName evidence="9">Kinesin-like protein</fullName>
    </recommendedName>
</protein>
<gene>
    <name evidence="12" type="primary">kif19_3</name>
    <name evidence="12" type="ORF">FJT64_024831</name>
</gene>
<dbReference type="InterPro" id="IPR019821">
    <property type="entry name" value="Kinesin_motor_CS"/>
</dbReference>
<dbReference type="GO" id="GO:0007018">
    <property type="term" value="P:microtubule-based movement"/>
    <property type="evidence" value="ECO:0007669"/>
    <property type="project" value="InterPro"/>
</dbReference>
<feature type="region of interest" description="Disordered" evidence="10">
    <location>
        <begin position="381"/>
        <end position="409"/>
    </location>
</feature>
<keyword evidence="3 8" id="KW-0547">Nucleotide-binding</keyword>
<reference evidence="12 13" key="1">
    <citation type="submission" date="2019-07" db="EMBL/GenBank/DDBJ databases">
        <title>Draft genome assembly of a fouling barnacle, Amphibalanus amphitrite (Darwin, 1854): The first reference genome for Thecostraca.</title>
        <authorList>
            <person name="Kim W."/>
        </authorList>
    </citation>
    <scope>NUCLEOTIDE SEQUENCE [LARGE SCALE GENOMIC DNA]</scope>
    <source>
        <strain evidence="12">SNU_AA5</strain>
        <tissue evidence="12">Soma without cirri and trophi</tissue>
    </source>
</reference>
<dbReference type="PANTHER" id="PTHR47968">
    <property type="entry name" value="CENTROMERE PROTEIN E"/>
    <property type="match status" value="1"/>
</dbReference>
<dbReference type="Gene3D" id="3.40.850.10">
    <property type="entry name" value="Kinesin motor domain"/>
    <property type="match status" value="1"/>
</dbReference>
<dbReference type="GO" id="GO:0005524">
    <property type="term" value="F:ATP binding"/>
    <property type="evidence" value="ECO:0007669"/>
    <property type="project" value="UniProtKB-UniRule"/>
</dbReference>
<dbReference type="Pfam" id="PF00225">
    <property type="entry name" value="Kinesin"/>
    <property type="match status" value="1"/>
</dbReference>
<evidence type="ECO:0000256" key="3">
    <source>
        <dbReference type="ARBA" id="ARBA00022741"/>
    </source>
</evidence>
<evidence type="ECO:0000313" key="12">
    <source>
        <dbReference type="EMBL" id="KAF0303182.1"/>
    </source>
</evidence>
<dbReference type="GO" id="GO:0005874">
    <property type="term" value="C:microtubule"/>
    <property type="evidence" value="ECO:0007669"/>
    <property type="project" value="UniProtKB-KW"/>
</dbReference>
<keyword evidence="7" id="KW-0963">Cytoplasm</keyword>
<dbReference type="PROSITE" id="PS50067">
    <property type="entry name" value="KINESIN_MOTOR_2"/>
    <property type="match status" value="1"/>
</dbReference>
<dbReference type="EMBL" id="VIIS01000968">
    <property type="protein sequence ID" value="KAF0303182.1"/>
    <property type="molecule type" value="Genomic_DNA"/>
</dbReference>
<keyword evidence="2 9" id="KW-0493">Microtubule</keyword>
<dbReference type="InterPro" id="IPR027640">
    <property type="entry name" value="Kinesin-like_fam"/>
</dbReference>
<dbReference type="PRINTS" id="PR00380">
    <property type="entry name" value="KINESINHEAVY"/>
</dbReference>